<dbReference type="InterPro" id="IPR035979">
    <property type="entry name" value="RBD_domain_sf"/>
</dbReference>
<evidence type="ECO:0000256" key="2">
    <source>
        <dbReference type="PROSITE-ProRule" id="PRU00176"/>
    </source>
</evidence>
<comment type="caution">
    <text evidence="5">The sequence shown here is derived from an EMBL/GenBank/DDBJ whole genome shotgun (WGS) entry which is preliminary data.</text>
</comment>
<dbReference type="GO" id="GO:0003729">
    <property type="term" value="F:mRNA binding"/>
    <property type="evidence" value="ECO:0007669"/>
    <property type="project" value="TreeGrafter"/>
</dbReference>
<dbReference type="EMBL" id="MCFF01000059">
    <property type="protein sequence ID" value="ORZ04154.1"/>
    <property type="molecule type" value="Genomic_DNA"/>
</dbReference>
<evidence type="ECO:0000256" key="1">
    <source>
        <dbReference type="ARBA" id="ARBA00022884"/>
    </source>
</evidence>
<dbReference type="Pfam" id="PF13865">
    <property type="entry name" value="FoP_duplication"/>
    <property type="match status" value="1"/>
</dbReference>
<dbReference type="GeneID" id="33567646"/>
<evidence type="ECO:0000313" key="6">
    <source>
        <dbReference type="Proteomes" id="UP000193648"/>
    </source>
</evidence>
<feature type="compositionally biased region" description="Basic and acidic residues" evidence="3">
    <location>
        <begin position="240"/>
        <end position="252"/>
    </location>
</feature>
<evidence type="ECO:0000313" key="5">
    <source>
        <dbReference type="EMBL" id="ORZ04154.1"/>
    </source>
</evidence>
<dbReference type="SMART" id="SM01218">
    <property type="entry name" value="FoP_duplication"/>
    <property type="match status" value="1"/>
</dbReference>
<dbReference type="Gene3D" id="3.30.70.330">
    <property type="match status" value="1"/>
</dbReference>
<name>A0A1Y2G8D2_9FUNG</name>
<gene>
    <name evidence="5" type="ORF">BCR41DRAFT_362957</name>
</gene>
<feature type="region of interest" description="Disordered" evidence="3">
    <location>
        <begin position="1"/>
        <end position="89"/>
    </location>
</feature>
<dbReference type="AlphaFoldDB" id="A0A1Y2G8D2"/>
<reference evidence="5 6" key="1">
    <citation type="submission" date="2016-07" db="EMBL/GenBank/DDBJ databases">
        <title>Pervasive Adenine N6-methylation of Active Genes in Fungi.</title>
        <authorList>
            <consortium name="DOE Joint Genome Institute"/>
            <person name="Mondo S.J."/>
            <person name="Dannebaum R.O."/>
            <person name="Kuo R.C."/>
            <person name="Labutti K."/>
            <person name="Haridas S."/>
            <person name="Kuo A."/>
            <person name="Salamov A."/>
            <person name="Ahrendt S.R."/>
            <person name="Lipzen A."/>
            <person name="Sullivan W."/>
            <person name="Andreopoulos W.B."/>
            <person name="Clum A."/>
            <person name="Lindquist E."/>
            <person name="Daum C."/>
            <person name="Ramamoorthy G.K."/>
            <person name="Gryganskyi A."/>
            <person name="Culley D."/>
            <person name="Magnuson J.K."/>
            <person name="James T.Y."/>
            <person name="O'Malley M.A."/>
            <person name="Stajich J.E."/>
            <person name="Spatafora J.W."/>
            <person name="Visel A."/>
            <person name="Grigoriev I.V."/>
        </authorList>
    </citation>
    <scope>NUCLEOTIDE SEQUENCE [LARGE SCALE GENOMIC DNA]</scope>
    <source>
        <strain evidence="5 6">NRRL 3116</strain>
    </source>
</reference>
<dbReference type="OrthoDB" id="1049195at2759"/>
<sequence length="265" mass="28768">MAARFLDMALDDIAKSRSSNNGSPNPRRGGRSGGPTGRDSPSRSNRASPYGRNSADDRWTHDKYDEGAQNNGTEGRGGAGPRPQSNEGNAKITVENLHYAVTLEDIKELFETHAGPVKLANLKYDLSGRSTGVATVLFNSADDAASAIKKLHGIPLDGQPMKITYAPLPPSRFNRGQEKRSKEAPKRDVFSRLGSRSVEADIASRLGKPNTVPKVSPVQNQNQNQNRRSSGRGHNGTRQGQKEKKVQVKTAEELDAEMDTYMGEA</sequence>
<dbReference type="Proteomes" id="UP000193648">
    <property type="component" value="Unassembled WGS sequence"/>
</dbReference>
<dbReference type="RefSeq" id="XP_021876368.1">
    <property type="nucleotide sequence ID" value="XM_022025803.1"/>
</dbReference>
<evidence type="ECO:0000259" key="4">
    <source>
        <dbReference type="PROSITE" id="PS50102"/>
    </source>
</evidence>
<dbReference type="PANTHER" id="PTHR19965">
    <property type="entry name" value="RNA AND EXPORT FACTOR BINDING PROTEIN"/>
    <property type="match status" value="1"/>
</dbReference>
<dbReference type="STRING" id="64571.A0A1Y2G8D2"/>
<dbReference type="InterPro" id="IPR012677">
    <property type="entry name" value="Nucleotide-bd_a/b_plait_sf"/>
</dbReference>
<dbReference type="InterPro" id="IPR000504">
    <property type="entry name" value="RRM_dom"/>
</dbReference>
<dbReference type="GO" id="GO:0005634">
    <property type="term" value="C:nucleus"/>
    <property type="evidence" value="ECO:0007669"/>
    <property type="project" value="TreeGrafter"/>
</dbReference>
<dbReference type="InterPro" id="IPR025715">
    <property type="entry name" value="FoP_C"/>
</dbReference>
<proteinExistence type="predicted"/>
<protein>
    <recommendedName>
        <fullName evidence="4">RRM domain-containing protein</fullName>
    </recommendedName>
</protein>
<dbReference type="PANTHER" id="PTHR19965:SF35">
    <property type="entry name" value="RNA ANNEALING PROTEIN YRA1"/>
    <property type="match status" value="1"/>
</dbReference>
<evidence type="ECO:0000256" key="3">
    <source>
        <dbReference type="SAM" id="MobiDB-lite"/>
    </source>
</evidence>
<dbReference type="FunCoup" id="A0A1Y2G8D2">
    <property type="interactions" value="327"/>
</dbReference>
<feature type="compositionally biased region" description="Basic and acidic residues" evidence="3">
    <location>
        <begin position="175"/>
        <end position="190"/>
    </location>
</feature>
<feature type="domain" description="RRM" evidence="4">
    <location>
        <begin position="90"/>
        <end position="168"/>
    </location>
</feature>
<feature type="compositionally biased region" description="Basic and acidic residues" evidence="3">
    <location>
        <begin position="54"/>
        <end position="66"/>
    </location>
</feature>
<dbReference type="GO" id="GO:0006406">
    <property type="term" value="P:mRNA export from nucleus"/>
    <property type="evidence" value="ECO:0007669"/>
    <property type="project" value="TreeGrafter"/>
</dbReference>
<dbReference type="InterPro" id="IPR051229">
    <property type="entry name" value="ALYREF_mRNA_export"/>
</dbReference>
<accession>A0A1Y2G8D2</accession>
<dbReference type="PROSITE" id="PS50102">
    <property type="entry name" value="RRM"/>
    <property type="match status" value="1"/>
</dbReference>
<dbReference type="SMART" id="SM00360">
    <property type="entry name" value="RRM"/>
    <property type="match status" value="1"/>
</dbReference>
<dbReference type="CDD" id="cd12418">
    <property type="entry name" value="RRM_Aly_REF_like"/>
    <property type="match status" value="1"/>
</dbReference>
<dbReference type="SUPFAM" id="SSF54928">
    <property type="entry name" value="RNA-binding domain, RBD"/>
    <property type="match status" value="1"/>
</dbReference>
<keyword evidence="1 2" id="KW-0694">RNA-binding</keyword>
<feature type="compositionally biased region" description="Low complexity" evidence="3">
    <location>
        <begin position="16"/>
        <end position="27"/>
    </location>
</feature>
<dbReference type="Pfam" id="PF00076">
    <property type="entry name" value="RRM_1"/>
    <property type="match status" value="1"/>
</dbReference>
<organism evidence="5 6">
    <name type="scientific">Lobosporangium transversale</name>
    <dbReference type="NCBI Taxonomy" id="64571"/>
    <lineage>
        <taxon>Eukaryota</taxon>
        <taxon>Fungi</taxon>
        <taxon>Fungi incertae sedis</taxon>
        <taxon>Mucoromycota</taxon>
        <taxon>Mortierellomycotina</taxon>
        <taxon>Mortierellomycetes</taxon>
        <taxon>Mortierellales</taxon>
        <taxon>Mortierellaceae</taxon>
        <taxon>Lobosporangium</taxon>
    </lineage>
</organism>
<keyword evidence="6" id="KW-1185">Reference proteome</keyword>
<feature type="region of interest" description="Disordered" evidence="3">
    <location>
        <begin position="167"/>
        <end position="265"/>
    </location>
</feature>
<dbReference type="InParanoid" id="A0A1Y2G8D2"/>